<dbReference type="EC" id="6.3.5.7" evidence="8"/>
<keyword evidence="2 8" id="KW-0436">Ligase</keyword>
<dbReference type="GO" id="GO:0030956">
    <property type="term" value="C:glutamyl-tRNA(Gln) amidotransferase complex"/>
    <property type="evidence" value="ECO:0007669"/>
    <property type="project" value="InterPro"/>
</dbReference>
<reference evidence="10" key="1">
    <citation type="journal article" date="2014" name="Genome Announc.">
        <title>Draft Genome Sequence of Lactobacillus oryzae Strain SG293T.</title>
        <authorList>
            <person name="Tanizawa Y."/>
            <person name="Fujisawa T."/>
            <person name="Mochizuki T."/>
            <person name="Kaminuma E."/>
            <person name="Nakamura Y."/>
            <person name="Tohno M."/>
        </authorList>
    </citation>
    <scope>NUCLEOTIDE SEQUENCE [LARGE SCALE GENOMIC DNA]</scope>
    <source>
        <strain evidence="10">SG293</strain>
    </source>
</reference>
<feature type="active site" description="Acyl-ester intermediate" evidence="8">
    <location>
        <position position="176"/>
    </location>
</feature>
<comment type="subunit">
    <text evidence="8">Heterotrimer of A, B and C subunits.</text>
</comment>
<dbReference type="eggNOG" id="COG0154">
    <property type="taxonomic scope" value="Bacteria"/>
</dbReference>
<dbReference type="HAMAP" id="MF_00120">
    <property type="entry name" value="GatA"/>
    <property type="match status" value="1"/>
</dbReference>
<feature type="active site" description="Charge relay system" evidence="8">
    <location>
        <position position="77"/>
    </location>
</feature>
<dbReference type="InterPro" id="IPR020556">
    <property type="entry name" value="Amidase_CS"/>
</dbReference>
<dbReference type="GO" id="GO:0006412">
    <property type="term" value="P:translation"/>
    <property type="evidence" value="ECO:0007669"/>
    <property type="project" value="UniProtKB-UniRule"/>
</dbReference>
<organism evidence="10 11">
    <name type="scientific">Secundilactobacillus oryzae JCM 18671</name>
    <dbReference type="NCBI Taxonomy" id="1291743"/>
    <lineage>
        <taxon>Bacteria</taxon>
        <taxon>Bacillati</taxon>
        <taxon>Bacillota</taxon>
        <taxon>Bacilli</taxon>
        <taxon>Lactobacillales</taxon>
        <taxon>Lactobacillaceae</taxon>
        <taxon>Secundilactobacillus</taxon>
    </lineage>
</organism>
<dbReference type="InterPro" id="IPR023631">
    <property type="entry name" value="Amidase_dom"/>
</dbReference>
<dbReference type="PROSITE" id="PS00571">
    <property type="entry name" value="AMIDASES"/>
    <property type="match status" value="1"/>
</dbReference>
<evidence type="ECO:0000256" key="8">
    <source>
        <dbReference type="HAMAP-Rule" id="MF_00120"/>
    </source>
</evidence>
<evidence type="ECO:0000313" key="11">
    <source>
        <dbReference type="Proteomes" id="UP000028700"/>
    </source>
</evidence>
<evidence type="ECO:0000256" key="4">
    <source>
        <dbReference type="ARBA" id="ARBA00022840"/>
    </source>
</evidence>
<dbReference type="Gene3D" id="3.90.1300.10">
    <property type="entry name" value="Amidase signature (AS) domain"/>
    <property type="match status" value="1"/>
</dbReference>
<keyword evidence="11" id="KW-1185">Reference proteome</keyword>
<comment type="similarity">
    <text evidence="1 8">Belongs to the amidase family. GatA subfamily.</text>
</comment>
<dbReference type="Pfam" id="PF01425">
    <property type="entry name" value="Amidase"/>
    <property type="match status" value="1"/>
</dbReference>
<gene>
    <name evidence="8 10" type="primary">gatA</name>
    <name evidence="10" type="ORF">LOSG293_290040</name>
</gene>
<comment type="caution">
    <text evidence="10">The sequence shown here is derived from an EMBL/GenBank/DDBJ whole genome shotgun (WGS) entry which is preliminary data.</text>
</comment>
<dbReference type="GO" id="GO:0050567">
    <property type="term" value="F:glutaminyl-tRNA synthase (glutamine-hydrolyzing) activity"/>
    <property type="evidence" value="ECO:0007669"/>
    <property type="project" value="UniProtKB-UniRule"/>
</dbReference>
<dbReference type="PANTHER" id="PTHR11895">
    <property type="entry name" value="TRANSAMIDASE"/>
    <property type="match status" value="1"/>
</dbReference>
<keyword evidence="10" id="KW-0808">Transferase</keyword>
<accession>A0A081BK45</accession>
<evidence type="ECO:0000259" key="9">
    <source>
        <dbReference type="Pfam" id="PF01425"/>
    </source>
</evidence>
<dbReference type="EMBL" id="BBJM01000029">
    <property type="protein sequence ID" value="GAK48413.1"/>
    <property type="molecule type" value="Genomic_DNA"/>
</dbReference>
<keyword evidence="4 8" id="KW-0067">ATP-binding</keyword>
<evidence type="ECO:0000256" key="7">
    <source>
        <dbReference type="ARBA" id="ARBA00047407"/>
    </source>
</evidence>
<dbReference type="GO" id="GO:0005524">
    <property type="term" value="F:ATP binding"/>
    <property type="evidence" value="ECO:0007669"/>
    <property type="project" value="UniProtKB-KW"/>
</dbReference>
<dbReference type="Proteomes" id="UP000028700">
    <property type="component" value="Unassembled WGS sequence"/>
</dbReference>
<dbReference type="SUPFAM" id="SSF75304">
    <property type="entry name" value="Amidase signature (AS) enzymes"/>
    <property type="match status" value="1"/>
</dbReference>
<evidence type="ECO:0000256" key="1">
    <source>
        <dbReference type="ARBA" id="ARBA00008069"/>
    </source>
</evidence>
<dbReference type="InterPro" id="IPR000120">
    <property type="entry name" value="Amidase"/>
</dbReference>
<evidence type="ECO:0000256" key="6">
    <source>
        <dbReference type="ARBA" id="ARBA00025295"/>
    </source>
</evidence>
<sequence length="489" mass="52106">MNYLDKDLTSLHEDLVSGKITAESLTKETFANIKKTDETTQAFLNLNEDAAIKNAQAIDQAGIDADNVLSGIPVAIKDNLVTEGLTTTAASKMLENFKPIYSATAVEKLAAKQTINVGKVNMDEFAMGGSTENSAFKITKNAWDATKVPGGSSGGSAAAVASGQVPVALGSDTGGSIRQPASFNGVVGMKPTYGRVSRWGLIAFGSSLDQIGPITRTVKDNAAVLTAIAGHDEHDLTSSTKKVPDFTAGLDDSASVKGMKIGLPKEFIGEGVDADVKAAILAAADKFRELGATVDEVSLPHNKYGVAAYYIIASSEASSNLQRFDGIRYGYRAKDVQNLEDVYVKSRSEGFGDEVKRRIMLGTYSLSAGFYDAYFKKAAQVRTLIIQDFQKVMQDHDFIMGPVAPTVAFTIGEEVSDPMTMYMNDILTIPVNLAGLPGMSIPAGFSKGLPIGLQLIGKPFDEATIYKAGYVFEQNTEFHKQTPELGGQA</sequence>
<keyword evidence="5 8" id="KW-0648">Protein biosynthesis</keyword>
<protein>
    <recommendedName>
        <fullName evidence="8">Glutamyl-tRNA(Gln) amidotransferase subunit A</fullName>
        <shortName evidence="8">Glu-ADT subunit A</shortName>
        <ecNumber evidence="8">6.3.5.7</ecNumber>
    </recommendedName>
</protein>
<evidence type="ECO:0000256" key="5">
    <source>
        <dbReference type="ARBA" id="ARBA00022917"/>
    </source>
</evidence>
<dbReference type="RefSeq" id="WP_034528959.1">
    <property type="nucleotide sequence ID" value="NZ_BBJM01000029.1"/>
</dbReference>
<comment type="function">
    <text evidence="6 8">Allows the formation of correctly charged Gln-tRNA(Gln) through the transamidation of misacylated Glu-tRNA(Gln) in organisms which lack glutaminyl-tRNA synthetase. The reaction takes place in the presence of glutamine and ATP through an activated gamma-phospho-Glu-tRNA(Gln).</text>
</comment>
<evidence type="ECO:0000256" key="2">
    <source>
        <dbReference type="ARBA" id="ARBA00022598"/>
    </source>
</evidence>
<proteinExistence type="inferred from homology"/>
<dbReference type="InterPro" id="IPR036928">
    <property type="entry name" value="AS_sf"/>
</dbReference>
<dbReference type="GO" id="GO:0016740">
    <property type="term" value="F:transferase activity"/>
    <property type="evidence" value="ECO:0007669"/>
    <property type="project" value="UniProtKB-KW"/>
</dbReference>
<dbReference type="STRING" id="1291743.LOSG293_290040"/>
<evidence type="ECO:0000313" key="10">
    <source>
        <dbReference type="EMBL" id="GAK48413.1"/>
    </source>
</evidence>
<dbReference type="NCBIfam" id="TIGR00132">
    <property type="entry name" value="gatA"/>
    <property type="match status" value="1"/>
</dbReference>
<keyword evidence="3 8" id="KW-0547">Nucleotide-binding</keyword>
<dbReference type="InterPro" id="IPR004412">
    <property type="entry name" value="GatA"/>
</dbReference>
<name>A0A081BK45_9LACO</name>
<comment type="catalytic activity">
    <reaction evidence="7 8">
        <text>L-glutamyl-tRNA(Gln) + L-glutamine + ATP + H2O = L-glutaminyl-tRNA(Gln) + L-glutamate + ADP + phosphate + H(+)</text>
        <dbReference type="Rhea" id="RHEA:17521"/>
        <dbReference type="Rhea" id="RHEA-COMP:9681"/>
        <dbReference type="Rhea" id="RHEA-COMP:9684"/>
        <dbReference type="ChEBI" id="CHEBI:15377"/>
        <dbReference type="ChEBI" id="CHEBI:15378"/>
        <dbReference type="ChEBI" id="CHEBI:29985"/>
        <dbReference type="ChEBI" id="CHEBI:30616"/>
        <dbReference type="ChEBI" id="CHEBI:43474"/>
        <dbReference type="ChEBI" id="CHEBI:58359"/>
        <dbReference type="ChEBI" id="CHEBI:78520"/>
        <dbReference type="ChEBI" id="CHEBI:78521"/>
        <dbReference type="ChEBI" id="CHEBI:456216"/>
        <dbReference type="EC" id="6.3.5.7"/>
    </reaction>
</comment>
<dbReference type="PANTHER" id="PTHR11895:SF151">
    <property type="entry name" value="GLUTAMYL-TRNA(GLN) AMIDOTRANSFERASE SUBUNIT A"/>
    <property type="match status" value="1"/>
</dbReference>
<feature type="domain" description="Amidase" evidence="9">
    <location>
        <begin position="25"/>
        <end position="465"/>
    </location>
</feature>
<dbReference type="OrthoDB" id="9811471at2"/>
<dbReference type="AlphaFoldDB" id="A0A081BK45"/>
<evidence type="ECO:0000256" key="3">
    <source>
        <dbReference type="ARBA" id="ARBA00022741"/>
    </source>
</evidence>
<feature type="active site" description="Charge relay system" evidence="8">
    <location>
        <position position="152"/>
    </location>
</feature>